<proteinExistence type="predicted"/>
<dbReference type="AlphaFoldDB" id="E3GN19"/>
<organism evidence="1 2">
    <name type="scientific">Eubacterium callanderi</name>
    <dbReference type="NCBI Taxonomy" id="53442"/>
    <lineage>
        <taxon>Bacteria</taxon>
        <taxon>Bacillati</taxon>
        <taxon>Bacillota</taxon>
        <taxon>Clostridia</taxon>
        <taxon>Eubacteriales</taxon>
        <taxon>Eubacteriaceae</taxon>
        <taxon>Eubacterium</taxon>
    </lineage>
</organism>
<reference evidence="1 2" key="2">
    <citation type="journal article" date="2011" name="J. Bacteriol.">
        <title>Complete genome sequence of a carbon monoxide-utilizing acetogen, Eubacterium limosum KIST612.</title>
        <authorList>
            <person name="Roh H."/>
            <person name="Ko H.J."/>
            <person name="Kim D."/>
            <person name="Choi D.G."/>
            <person name="Park S."/>
            <person name="Kim S."/>
            <person name="Chang I.S."/>
            <person name="Choi I.G."/>
        </authorList>
    </citation>
    <scope>NUCLEOTIDE SEQUENCE [LARGE SCALE GENOMIC DNA]</scope>
    <source>
        <strain evidence="1 2">KIST612</strain>
    </source>
</reference>
<accession>E3GN19</accession>
<evidence type="ECO:0000313" key="1">
    <source>
        <dbReference type="EMBL" id="ADO37396.1"/>
    </source>
</evidence>
<reference key="1">
    <citation type="submission" date="2010-09" db="EMBL/GenBank/DDBJ databases">
        <authorList>
            <person name="Roh H."/>
            <person name="Ko H.-J."/>
            <person name="Kim D."/>
            <person name="Choi D.G."/>
            <person name="Park S."/>
            <person name="Kim S."/>
            <person name="Kim K.H."/>
            <person name="Chang I.S."/>
            <person name="Choi I.-G."/>
        </authorList>
    </citation>
    <scope>NUCLEOTIDE SEQUENCE</scope>
    <source>
        <strain>KIST612</strain>
    </source>
</reference>
<keyword evidence="2" id="KW-1185">Reference proteome</keyword>
<name>E3GN19_9FIRM</name>
<protein>
    <submittedName>
        <fullName evidence="1">Uncharacterized protein</fullName>
    </submittedName>
</protein>
<gene>
    <name evidence="1" type="ordered locus">ELI_2414</name>
</gene>
<dbReference type="Proteomes" id="UP000006873">
    <property type="component" value="Chromosome"/>
</dbReference>
<sequence>MLIIKRKRLADYSRSASLFLISLFYNLTAIPIITLGNEKSINFLKKLNIFLQSQFMSIF</sequence>
<dbReference type="HOGENOM" id="CLU_2953581_0_0_9"/>
<evidence type="ECO:0000313" key="2">
    <source>
        <dbReference type="Proteomes" id="UP000006873"/>
    </source>
</evidence>
<dbReference type="EMBL" id="CP002273">
    <property type="protein sequence ID" value="ADO37396.1"/>
    <property type="molecule type" value="Genomic_DNA"/>
</dbReference>
<dbReference type="KEGG" id="elm:ELI_2414"/>